<reference evidence="9 10" key="1">
    <citation type="submission" date="2018-06" db="EMBL/GenBank/DDBJ databases">
        <authorList>
            <consortium name="Pathogen Informatics"/>
            <person name="Doyle S."/>
        </authorList>
    </citation>
    <scope>NUCLEOTIDE SEQUENCE [LARGE SCALE GENOMIC DNA]</scope>
    <source>
        <strain evidence="9 10">NCTC7914</strain>
    </source>
</reference>
<evidence type="ECO:0000313" key="9">
    <source>
        <dbReference type="EMBL" id="SUD70421.1"/>
    </source>
</evidence>
<keyword evidence="6" id="KW-0833">Ubl conjugation pathway</keyword>
<keyword evidence="9" id="KW-0436">Ligase</keyword>
<dbReference type="InterPro" id="IPR029487">
    <property type="entry name" value="NEL_dom"/>
</dbReference>
<dbReference type="GO" id="GO:0016567">
    <property type="term" value="P:protein ubiquitination"/>
    <property type="evidence" value="ECO:0007669"/>
    <property type="project" value="InterPro"/>
</dbReference>
<evidence type="ECO:0000256" key="2">
    <source>
        <dbReference type="ARBA" id="ARBA00012483"/>
    </source>
</evidence>
<feature type="domain" description="NEL" evidence="8">
    <location>
        <begin position="1076"/>
        <end position="1365"/>
    </location>
</feature>
<feature type="coiled-coil region" evidence="7">
    <location>
        <begin position="1703"/>
        <end position="1730"/>
    </location>
</feature>
<dbReference type="RefSeq" id="WP_115275298.1">
    <property type="nucleotide sequence ID" value="NZ_UGUY01000001.1"/>
</dbReference>
<keyword evidence="3" id="KW-0433">Leucine-rich repeat</keyword>
<protein>
    <recommendedName>
        <fullName evidence="2">RING-type E3 ubiquitin transferase</fullName>
        <ecNumber evidence="2">2.3.2.27</ecNumber>
    </recommendedName>
</protein>
<dbReference type="GO" id="GO:0016874">
    <property type="term" value="F:ligase activity"/>
    <property type="evidence" value="ECO:0007669"/>
    <property type="project" value="UniProtKB-KW"/>
</dbReference>
<dbReference type="EC" id="2.3.2.27" evidence="2"/>
<comment type="caution">
    <text evidence="6">Lacks conserved residue(s) required for the propagation of feature annotation.</text>
</comment>
<keyword evidence="6" id="KW-1035">Host cytoplasm</keyword>
<dbReference type="InterPro" id="IPR003591">
    <property type="entry name" value="Leu-rich_rpt_typical-subtyp"/>
</dbReference>
<dbReference type="Gene3D" id="1.20.58.360">
    <property type="entry name" value="Shigella T3SS effector IpaH defines"/>
    <property type="match status" value="1"/>
</dbReference>
<comment type="catalytic activity">
    <reaction evidence="1">
        <text>S-ubiquitinyl-[E2 ubiquitin-conjugating enzyme]-L-cysteine + [acceptor protein]-L-lysine = [E2 ubiquitin-conjugating enzyme]-L-cysteine + N(6)-ubiquitinyl-[acceptor protein]-L-lysine.</text>
        <dbReference type="EC" id="2.3.2.27"/>
    </reaction>
</comment>
<evidence type="ECO:0000313" key="10">
    <source>
        <dbReference type="Proteomes" id="UP000254602"/>
    </source>
</evidence>
<dbReference type="InterPro" id="IPR046673">
    <property type="entry name" value="ToxA_N"/>
</dbReference>
<dbReference type="PROSITE" id="PS52053">
    <property type="entry name" value="NEL"/>
    <property type="match status" value="1"/>
</dbReference>
<evidence type="ECO:0000256" key="5">
    <source>
        <dbReference type="ARBA" id="ARBA00023026"/>
    </source>
</evidence>
<keyword evidence="4" id="KW-0677">Repeat</keyword>
<evidence type="ECO:0000256" key="3">
    <source>
        <dbReference type="ARBA" id="ARBA00022614"/>
    </source>
</evidence>
<comment type="similarity">
    <text evidence="6">Belongs to the LRR-containing bacterial E3 ligase family.</text>
</comment>
<dbReference type="InterPro" id="IPR050216">
    <property type="entry name" value="LRR_domain-containing"/>
</dbReference>
<sequence length="1744" mass="194656">MPSQPFTDDSTNALIASRLPAWLTELASDTLNSLLQSQQRQQQLQHQLHEWLARITPLDAFAEPLLREALQAEHQLGVDVRRATLRRRTLQRYPSHVAQVPDGVKEQIYQHSLLQSALHNFTEGETFATSIMQGTAVLDASGNACALSPKAFFALCRSLDLGGRYQAYLRAQLTPGGEAGKQLSTLIEAGYRTSLEAALRLALVNGEIARHAYEHCAPLIDLISATPPSISGLRPMQLRVFGRLVRGAVAFEITHQRATGDEFEGILCWIPDDPQGPLTWYTSWASLFMTLGKQFRLPGYVEFFERFIGERDRSAYTRALTQALSDTAENVPVQLDGRYEPIEQPLFEYLRRQLIDTLLDNAKVHAIPTAEVDAQQRDRRLHFYLSFAIDALGLASFALPALALPLLGITALQVADDVYEGYADWRLGDRQSALEHLYCVAQTVAMTAVNAGAGAASHRLVEDARVADLVPVYTDEHTLKLSDPRLPGYAVRDRGAVGELISLQGAEYVRTPLASHLTYLEAQTQQRRIRHPVRPNAYAPLLEGNEGACWQHELETPQEWHASAELFQDLDAGWGHLDEQAIHAVMRATGFNQDQLRRLHVEQAQAPARLHDAVQRQQLHAQRPELNGEAFERQLQAQQPMPGEAETLLRRDFPGLSVMGAREIIEHAPEDQVEHMLAHQRVPLALAEQARWYVRDTRLDRACAGLLQTAAINRDTEQLALGMIAERAPWRGVRIELRGDTLSGEMTASAGAQAASEVRTVLRTAQGYQALDARANPLPLARADDSLFQALLLQLDPWQKRMLGDASDAPETLAQAMSQWASEERELAASLLRMAPVGLGFRPPVRLGDGRLGYPLSGRGESSNRALRRGIQRLFPDFDESAMEQFEQNARTLGLTPWNHYLRLCEELRTLDQALGLWRRQSSGPIQLIRRARMARRIRHAWQRRTHDTDGHPALILEGSRLGSLPELPERVHFDHVTSLVLRNLDLTALSEGLLARFPNVRRLDLSSNRLTSIPDTSALAQLEQLDLRNNRIVDISEAQAGWLRANPGCASLQGNPLSPVALERLAIEPEAIGQQGAEGIAPWLEGLTEREAAPRRRYWQALAQEPGCEEFFAFLTALLQTEKFALETEDMRRRVGELLYAMYNHAHIRRAVFHQAAVPGAGADLDALIIHLQVALRTDGVRGRQVEQALRSLGRELFRLDQVNRFAERYIESLSQRSVPFKPSEIYLAFRVQLAESLGIYGQPTYLSFKHVANVTPDQLVAAEAAVYEAETAEALSQFLAQQAFWQDHVRLAYADQFAAIRQAYTERQAALAANGEQEQAPSNAGAGIAEQRTQEEVALTLALARGNYRTWYRLELPHGPGSRAFAHLSRRLDSSLAMWCGEPGDPEYLARSYLAGVLRHFWQSDYSNDVPPRRSSSEGWTVSSLPVLPPGIMFEQIRDLSVCNHQITVIEADFLRRFPNLETVDFSGNCLRTLDGLEHLPRVRTLNLGGNMLETVPGLQYLSELNALDLSGNQLADLPAGIEQLTELTHLDLSFNQIAALDGRIGQLASLESLQLSGNLLSALPDSIGNLAQLSTLDVAANRLLTVPAQLNLLGRLTQLFMQNNLITLDAQSQLRLEWFSRLEVLNLDANPLGVAPQLRYNVHLQYVSLRATGLRSFPLALLQRQPNLVVDLRGNRIVTLSEEALSWVEAHPHTVNLEQNQLSETVMERVREAMARLRAERDGAAELDPWGVSRRPIDRRG</sequence>
<keyword evidence="7" id="KW-0175">Coiled coil</keyword>
<dbReference type="GO" id="GO:0005576">
    <property type="term" value="C:extracellular region"/>
    <property type="evidence" value="ECO:0007669"/>
    <property type="project" value="UniProtKB-UniRule"/>
</dbReference>
<evidence type="ECO:0000256" key="7">
    <source>
        <dbReference type="SAM" id="Coils"/>
    </source>
</evidence>
<dbReference type="Pfam" id="PF13855">
    <property type="entry name" value="LRR_8"/>
    <property type="match status" value="2"/>
</dbReference>
<dbReference type="Pfam" id="PF14496">
    <property type="entry name" value="NEL"/>
    <property type="match status" value="1"/>
</dbReference>
<dbReference type="Gene3D" id="1.20.1270.130">
    <property type="entry name" value="Shigella T3SS effector IpaH domain"/>
    <property type="match status" value="1"/>
</dbReference>
<evidence type="ECO:0000256" key="4">
    <source>
        <dbReference type="ARBA" id="ARBA00022737"/>
    </source>
</evidence>
<dbReference type="SMART" id="SM00364">
    <property type="entry name" value="LRR_BAC"/>
    <property type="match status" value="6"/>
</dbReference>
<accession>A0A379KR70</accession>
<dbReference type="Pfam" id="PF12799">
    <property type="entry name" value="LRR_4"/>
    <property type="match status" value="1"/>
</dbReference>
<keyword evidence="5" id="KW-0843">Virulence</keyword>
<proteinExistence type="inferred from homology"/>
<dbReference type="PANTHER" id="PTHR48051:SF1">
    <property type="entry name" value="RAS SUPPRESSOR PROTEIN 1"/>
    <property type="match status" value="1"/>
</dbReference>
<name>A0A379KR70_PSEPU</name>
<dbReference type="PROSITE" id="PS51450">
    <property type="entry name" value="LRR"/>
    <property type="match status" value="5"/>
</dbReference>
<dbReference type="GO" id="GO:0061630">
    <property type="term" value="F:ubiquitin protein ligase activity"/>
    <property type="evidence" value="ECO:0007669"/>
    <property type="project" value="UniProtKB-EC"/>
</dbReference>
<organism evidence="9 10">
    <name type="scientific">Pseudomonas putida</name>
    <name type="common">Arthrobacter siderocapsulatus</name>
    <dbReference type="NCBI Taxonomy" id="303"/>
    <lineage>
        <taxon>Bacteria</taxon>
        <taxon>Pseudomonadati</taxon>
        <taxon>Pseudomonadota</taxon>
        <taxon>Gammaproteobacteria</taxon>
        <taxon>Pseudomonadales</taxon>
        <taxon>Pseudomonadaceae</taxon>
        <taxon>Pseudomonas</taxon>
    </lineage>
</organism>
<dbReference type="InterPro" id="IPR032675">
    <property type="entry name" value="LRR_dom_sf"/>
</dbReference>
<dbReference type="SUPFAM" id="SSF52058">
    <property type="entry name" value="L domain-like"/>
    <property type="match status" value="2"/>
</dbReference>
<dbReference type="GO" id="GO:0005737">
    <property type="term" value="C:cytoplasm"/>
    <property type="evidence" value="ECO:0007669"/>
    <property type="project" value="TreeGrafter"/>
</dbReference>
<dbReference type="SMART" id="SM00365">
    <property type="entry name" value="LRR_SD22"/>
    <property type="match status" value="6"/>
</dbReference>
<dbReference type="Proteomes" id="UP000254602">
    <property type="component" value="Unassembled WGS sequence"/>
</dbReference>
<dbReference type="SMART" id="SM00369">
    <property type="entry name" value="LRR_TYP"/>
    <property type="match status" value="8"/>
</dbReference>
<evidence type="ECO:0000256" key="1">
    <source>
        <dbReference type="ARBA" id="ARBA00000900"/>
    </source>
</evidence>
<dbReference type="InterPro" id="IPR025875">
    <property type="entry name" value="Leu-rich_rpt_4"/>
</dbReference>
<dbReference type="Gene3D" id="3.80.10.10">
    <property type="entry name" value="Ribonuclease Inhibitor"/>
    <property type="match status" value="3"/>
</dbReference>
<keyword evidence="6" id="KW-0964">Secreted</keyword>
<dbReference type="EMBL" id="UGUY01000001">
    <property type="protein sequence ID" value="SUD70421.1"/>
    <property type="molecule type" value="Genomic_DNA"/>
</dbReference>
<gene>
    <name evidence="9" type="primary">sspH1</name>
    <name evidence="9" type="ORF">NCTC7914_04582</name>
</gene>
<dbReference type="Pfam" id="PF20178">
    <property type="entry name" value="ToxA_N"/>
    <property type="match status" value="1"/>
</dbReference>
<evidence type="ECO:0000259" key="8">
    <source>
        <dbReference type="PROSITE" id="PS52053"/>
    </source>
</evidence>
<dbReference type="PANTHER" id="PTHR48051">
    <property type="match status" value="1"/>
</dbReference>
<dbReference type="InterPro" id="IPR001611">
    <property type="entry name" value="Leu-rich_rpt"/>
</dbReference>
<evidence type="ECO:0000256" key="6">
    <source>
        <dbReference type="PROSITE-ProRule" id="PRU01398"/>
    </source>
</evidence>